<dbReference type="EMBL" id="CAMXCT030003223">
    <property type="protein sequence ID" value="CAL4790467.1"/>
    <property type="molecule type" value="Genomic_DNA"/>
</dbReference>
<evidence type="ECO:0000313" key="5">
    <source>
        <dbReference type="EMBL" id="CAL1156530.1"/>
    </source>
</evidence>
<keyword evidence="6" id="KW-1185">Reference proteome</keyword>
<feature type="transmembrane region" description="Helical" evidence="3">
    <location>
        <begin position="219"/>
        <end position="244"/>
    </location>
</feature>
<protein>
    <submittedName>
        <fullName evidence="4">Uncharacterized protein</fullName>
    </submittedName>
</protein>
<sequence>FGALGLADLKSEFSESREARRLKENKKKKKEKEHDAVKSLKAAIIKLQEEKTSLSTEVKMNAEQAAQKAQMLSQLTGKVSEKDTIITQLKEELSKKNPSCSNDEASLNAQRTAELSAEAVRQQKEIANLTAALSAMKIKYQLLEEEFGDPSLRFFLAAKATKVYQDPGIQGAANKTFKYVLPHVSEALKTGEEVYSAMNASVLEGIHSLLGSESSVEPWLPLVSAFLVYGMICCPVGVVLTYVVDFVCSVKEILLACGFYLVCVSIMSCGFVMTTQRDPLKELAQNDPSILLLQQLGFAAILLFYLIMLGVVTCVAACDDKLPFSVIITRLIQAAFMLVFAMSYYRLVWTPTMVDELPLVEEIFSRDGKTPSVLPYMLTVVGFSGNFVLEWRTRSAEKVAEEEKDGKGA</sequence>
<evidence type="ECO:0000256" key="3">
    <source>
        <dbReference type="SAM" id="Phobius"/>
    </source>
</evidence>
<keyword evidence="3" id="KW-1133">Transmembrane helix</keyword>
<keyword evidence="3" id="KW-0472">Membrane</keyword>
<feature type="region of interest" description="Disordered" evidence="2">
    <location>
        <begin position="14"/>
        <end position="35"/>
    </location>
</feature>
<organism evidence="4">
    <name type="scientific">Cladocopium goreaui</name>
    <dbReference type="NCBI Taxonomy" id="2562237"/>
    <lineage>
        <taxon>Eukaryota</taxon>
        <taxon>Sar</taxon>
        <taxon>Alveolata</taxon>
        <taxon>Dinophyceae</taxon>
        <taxon>Suessiales</taxon>
        <taxon>Symbiodiniaceae</taxon>
        <taxon>Cladocopium</taxon>
    </lineage>
</organism>
<dbReference type="EMBL" id="CAMXCT010003223">
    <property type="protein sequence ID" value="CAI4003155.1"/>
    <property type="molecule type" value="Genomic_DNA"/>
</dbReference>
<dbReference type="AlphaFoldDB" id="A0A9P1D4L0"/>
<dbReference type="OrthoDB" id="433209at2759"/>
<feature type="transmembrane region" description="Helical" evidence="3">
    <location>
        <begin position="293"/>
        <end position="317"/>
    </location>
</feature>
<reference evidence="5" key="2">
    <citation type="submission" date="2024-04" db="EMBL/GenBank/DDBJ databases">
        <authorList>
            <person name="Chen Y."/>
            <person name="Shah S."/>
            <person name="Dougan E. K."/>
            <person name="Thang M."/>
            <person name="Chan C."/>
        </authorList>
    </citation>
    <scope>NUCLEOTIDE SEQUENCE [LARGE SCALE GENOMIC DNA]</scope>
</reference>
<evidence type="ECO:0000256" key="1">
    <source>
        <dbReference type="SAM" id="Coils"/>
    </source>
</evidence>
<dbReference type="Proteomes" id="UP001152797">
    <property type="component" value="Unassembled WGS sequence"/>
</dbReference>
<comment type="caution">
    <text evidence="4">The sequence shown here is derived from an EMBL/GenBank/DDBJ whole genome shotgun (WGS) entry which is preliminary data.</text>
</comment>
<feature type="transmembrane region" description="Helical" evidence="3">
    <location>
        <begin position="324"/>
        <end position="345"/>
    </location>
</feature>
<keyword evidence="1" id="KW-0175">Coiled coil</keyword>
<feature type="coiled-coil region" evidence="1">
    <location>
        <begin position="112"/>
        <end position="146"/>
    </location>
</feature>
<name>A0A9P1D4L0_9DINO</name>
<evidence type="ECO:0000313" key="4">
    <source>
        <dbReference type="EMBL" id="CAI4003155.1"/>
    </source>
</evidence>
<feature type="non-terminal residue" evidence="4">
    <location>
        <position position="409"/>
    </location>
</feature>
<proteinExistence type="predicted"/>
<evidence type="ECO:0000313" key="6">
    <source>
        <dbReference type="Proteomes" id="UP001152797"/>
    </source>
</evidence>
<evidence type="ECO:0000256" key="2">
    <source>
        <dbReference type="SAM" id="MobiDB-lite"/>
    </source>
</evidence>
<feature type="transmembrane region" description="Helical" evidence="3">
    <location>
        <begin position="253"/>
        <end position="273"/>
    </location>
</feature>
<feature type="transmembrane region" description="Helical" evidence="3">
    <location>
        <begin position="373"/>
        <end position="389"/>
    </location>
</feature>
<gene>
    <name evidence="4" type="ORF">C1SCF055_LOCUS29045</name>
</gene>
<reference evidence="4" key="1">
    <citation type="submission" date="2022-10" db="EMBL/GenBank/DDBJ databases">
        <authorList>
            <person name="Chen Y."/>
            <person name="Dougan E. K."/>
            <person name="Chan C."/>
            <person name="Rhodes N."/>
            <person name="Thang M."/>
        </authorList>
    </citation>
    <scope>NUCLEOTIDE SEQUENCE</scope>
</reference>
<dbReference type="EMBL" id="CAMXCT020003223">
    <property type="protein sequence ID" value="CAL1156530.1"/>
    <property type="molecule type" value="Genomic_DNA"/>
</dbReference>
<accession>A0A9P1D4L0</accession>
<keyword evidence="3" id="KW-0812">Transmembrane</keyword>